<dbReference type="InterPro" id="IPR016185">
    <property type="entry name" value="PreATP-grasp_dom_sf"/>
</dbReference>
<dbReference type="EMBL" id="SACP01000055">
    <property type="protein sequence ID" value="RVU12519.1"/>
    <property type="molecule type" value="Genomic_DNA"/>
</dbReference>
<evidence type="ECO:0000256" key="11">
    <source>
        <dbReference type="ARBA" id="ARBA00038345"/>
    </source>
</evidence>
<evidence type="ECO:0000256" key="13">
    <source>
        <dbReference type="ARBA" id="ARBA00042864"/>
    </source>
</evidence>
<dbReference type="SMART" id="SM01210">
    <property type="entry name" value="GARS_C"/>
    <property type="match status" value="1"/>
</dbReference>
<dbReference type="HAMAP" id="MF_00138">
    <property type="entry name" value="GARS"/>
    <property type="match status" value="1"/>
</dbReference>
<dbReference type="GO" id="GO:0046872">
    <property type="term" value="F:metal ion binding"/>
    <property type="evidence" value="ECO:0007669"/>
    <property type="project" value="UniProtKB-KW"/>
</dbReference>
<keyword evidence="6" id="KW-0479">Metal-binding</keyword>
<dbReference type="PANTHER" id="PTHR43472:SF1">
    <property type="entry name" value="PHOSPHORIBOSYLAMINE--GLYCINE LIGASE, CHLOROPLASTIC"/>
    <property type="match status" value="1"/>
</dbReference>
<comment type="cofactor">
    <cofactor evidence="2">
        <name>Mg(2+)</name>
        <dbReference type="ChEBI" id="CHEBI:18420"/>
    </cofactor>
</comment>
<keyword evidence="5 14" id="KW-0436">Ligase</keyword>
<dbReference type="NCBIfam" id="TIGR00877">
    <property type="entry name" value="purD"/>
    <property type="match status" value="1"/>
</dbReference>
<dbReference type="GO" id="GO:0006189">
    <property type="term" value="P:'de novo' IMP biosynthetic process"/>
    <property type="evidence" value="ECO:0007669"/>
    <property type="project" value="UniProtKB-UniRule"/>
</dbReference>
<evidence type="ECO:0000256" key="6">
    <source>
        <dbReference type="ARBA" id="ARBA00022723"/>
    </source>
</evidence>
<evidence type="ECO:0000259" key="16">
    <source>
        <dbReference type="PROSITE" id="PS50975"/>
    </source>
</evidence>
<keyword evidence="7 15" id="KW-0547">Nucleotide-binding</keyword>
<evidence type="ECO:0000256" key="3">
    <source>
        <dbReference type="ARBA" id="ARBA00005174"/>
    </source>
</evidence>
<dbReference type="PROSITE" id="PS50975">
    <property type="entry name" value="ATP_GRASP"/>
    <property type="match status" value="1"/>
</dbReference>
<name>A0A3S2XEB3_9HYPH</name>
<dbReference type="Pfam" id="PF02843">
    <property type="entry name" value="GARS_C"/>
    <property type="match status" value="1"/>
</dbReference>
<comment type="cofactor">
    <cofactor evidence="1">
        <name>Mn(2+)</name>
        <dbReference type="ChEBI" id="CHEBI:29035"/>
    </cofactor>
</comment>
<dbReference type="AlphaFoldDB" id="A0A3S2XEB3"/>
<dbReference type="InterPro" id="IPR020560">
    <property type="entry name" value="PRibGlycinamide_synth_C-dom"/>
</dbReference>
<evidence type="ECO:0000256" key="9">
    <source>
        <dbReference type="ARBA" id="ARBA00022840"/>
    </source>
</evidence>
<dbReference type="Gene3D" id="3.90.600.10">
    <property type="entry name" value="Phosphoribosylglycinamide synthetase, C-terminal domain"/>
    <property type="match status" value="1"/>
</dbReference>
<dbReference type="OrthoDB" id="9807240at2"/>
<protein>
    <recommendedName>
        <fullName evidence="4 14">Phosphoribosylamine--glycine ligase</fullName>
        <ecNumber evidence="4 14">6.3.4.13</ecNumber>
    </recommendedName>
    <alternativeName>
        <fullName evidence="14">GARS</fullName>
    </alternativeName>
    <alternativeName>
        <fullName evidence="12 14">Glycinamide ribonucleotide synthetase</fullName>
    </alternativeName>
    <alternativeName>
        <fullName evidence="13 14">Phosphoribosylglycinamide synthetase</fullName>
    </alternativeName>
</protein>
<dbReference type="EC" id="6.3.4.13" evidence="4 14"/>
<dbReference type="InterPro" id="IPR011054">
    <property type="entry name" value="Rudment_hybrid_motif"/>
</dbReference>
<proteinExistence type="inferred from homology"/>
<keyword evidence="18" id="KW-1185">Reference proteome</keyword>
<keyword evidence="9 15" id="KW-0067">ATP-binding</keyword>
<dbReference type="SUPFAM" id="SSF51246">
    <property type="entry name" value="Rudiment single hybrid motif"/>
    <property type="match status" value="1"/>
</dbReference>
<evidence type="ECO:0000256" key="4">
    <source>
        <dbReference type="ARBA" id="ARBA00013255"/>
    </source>
</evidence>
<evidence type="ECO:0000313" key="17">
    <source>
        <dbReference type="EMBL" id="RVU12519.1"/>
    </source>
</evidence>
<dbReference type="InterPro" id="IPR013815">
    <property type="entry name" value="ATP_grasp_subdomain_1"/>
</dbReference>
<dbReference type="GO" id="GO:0009113">
    <property type="term" value="P:purine nucleobase biosynthetic process"/>
    <property type="evidence" value="ECO:0007669"/>
    <property type="project" value="InterPro"/>
</dbReference>
<dbReference type="SUPFAM" id="SSF52440">
    <property type="entry name" value="PreATP-grasp domain"/>
    <property type="match status" value="1"/>
</dbReference>
<dbReference type="InterPro" id="IPR011761">
    <property type="entry name" value="ATP-grasp"/>
</dbReference>
<dbReference type="InterPro" id="IPR020562">
    <property type="entry name" value="PRibGlycinamide_synth_N"/>
</dbReference>
<dbReference type="Gene3D" id="3.30.470.20">
    <property type="entry name" value="ATP-grasp fold, B domain"/>
    <property type="match status" value="1"/>
</dbReference>
<keyword evidence="8 14" id="KW-0658">Purine biosynthesis</keyword>
<evidence type="ECO:0000256" key="14">
    <source>
        <dbReference type="HAMAP-Rule" id="MF_00138"/>
    </source>
</evidence>
<evidence type="ECO:0000256" key="15">
    <source>
        <dbReference type="PROSITE-ProRule" id="PRU00409"/>
    </source>
</evidence>
<evidence type="ECO:0000256" key="10">
    <source>
        <dbReference type="ARBA" id="ARBA00023211"/>
    </source>
</evidence>
<dbReference type="SMART" id="SM01209">
    <property type="entry name" value="GARS_A"/>
    <property type="match status" value="1"/>
</dbReference>
<dbReference type="GO" id="GO:0004637">
    <property type="term" value="F:phosphoribosylamine-glycine ligase activity"/>
    <property type="evidence" value="ECO:0007669"/>
    <property type="project" value="UniProtKB-UniRule"/>
</dbReference>
<dbReference type="InterPro" id="IPR020561">
    <property type="entry name" value="PRibGlycinamid_synth_ATP-grasp"/>
</dbReference>
<evidence type="ECO:0000256" key="2">
    <source>
        <dbReference type="ARBA" id="ARBA00001946"/>
    </source>
</evidence>
<evidence type="ECO:0000256" key="1">
    <source>
        <dbReference type="ARBA" id="ARBA00001936"/>
    </source>
</evidence>
<dbReference type="FunFam" id="3.40.50.20:FF:000006">
    <property type="entry name" value="Phosphoribosylamine--glycine ligase, chloroplastic"/>
    <property type="match status" value="1"/>
</dbReference>
<evidence type="ECO:0000256" key="7">
    <source>
        <dbReference type="ARBA" id="ARBA00022741"/>
    </source>
</evidence>
<evidence type="ECO:0000256" key="5">
    <source>
        <dbReference type="ARBA" id="ARBA00022598"/>
    </source>
</evidence>
<dbReference type="PANTHER" id="PTHR43472">
    <property type="entry name" value="PHOSPHORIBOSYLAMINE--GLYCINE LIGASE"/>
    <property type="match status" value="1"/>
</dbReference>
<dbReference type="UniPathway" id="UPA00074">
    <property type="reaction ID" value="UER00125"/>
</dbReference>
<comment type="catalytic activity">
    <reaction evidence="14">
        <text>5-phospho-beta-D-ribosylamine + glycine + ATP = N(1)-(5-phospho-beta-D-ribosyl)glycinamide + ADP + phosphate + H(+)</text>
        <dbReference type="Rhea" id="RHEA:17453"/>
        <dbReference type="ChEBI" id="CHEBI:15378"/>
        <dbReference type="ChEBI" id="CHEBI:30616"/>
        <dbReference type="ChEBI" id="CHEBI:43474"/>
        <dbReference type="ChEBI" id="CHEBI:57305"/>
        <dbReference type="ChEBI" id="CHEBI:58681"/>
        <dbReference type="ChEBI" id="CHEBI:143788"/>
        <dbReference type="ChEBI" id="CHEBI:456216"/>
        <dbReference type="EC" id="6.3.4.13"/>
    </reaction>
</comment>
<dbReference type="Pfam" id="PF01071">
    <property type="entry name" value="GARS_A"/>
    <property type="match status" value="1"/>
</dbReference>
<organism evidence="17 18">
    <name type="scientific">Methylobacterium oryzihabitans</name>
    <dbReference type="NCBI Taxonomy" id="2499852"/>
    <lineage>
        <taxon>Bacteria</taxon>
        <taxon>Pseudomonadati</taxon>
        <taxon>Pseudomonadota</taxon>
        <taxon>Alphaproteobacteria</taxon>
        <taxon>Hyphomicrobiales</taxon>
        <taxon>Methylobacteriaceae</taxon>
        <taxon>Methylobacterium</taxon>
    </lineage>
</organism>
<keyword evidence="10" id="KW-0464">Manganese</keyword>
<dbReference type="InterPro" id="IPR020559">
    <property type="entry name" value="PRibGlycinamide_synth_CS"/>
</dbReference>
<dbReference type="Gene3D" id="3.40.50.20">
    <property type="match status" value="1"/>
</dbReference>
<dbReference type="Pfam" id="PF02844">
    <property type="entry name" value="GARS_N"/>
    <property type="match status" value="1"/>
</dbReference>
<accession>A0A3S2XEB3</accession>
<feature type="domain" description="ATP-grasp" evidence="16">
    <location>
        <begin position="114"/>
        <end position="319"/>
    </location>
</feature>
<comment type="caution">
    <text evidence="17">The sequence shown here is derived from an EMBL/GenBank/DDBJ whole genome shotgun (WGS) entry which is preliminary data.</text>
</comment>
<dbReference type="GO" id="GO:0005524">
    <property type="term" value="F:ATP binding"/>
    <property type="evidence" value="ECO:0007669"/>
    <property type="project" value="UniProtKB-UniRule"/>
</dbReference>
<dbReference type="InterPro" id="IPR000115">
    <property type="entry name" value="PRibGlycinamide_synth"/>
</dbReference>
<gene>
    <name evidence="14 17" type="primary">purD</name>
    <name evidence="17" type="ORF">EOE48_27795</name>
</gene>
<dbReference type="Proteomes" id="UP000286997">
    <property type="component" value="Unassembled WGS sequence"/>
</dbReference>
<comment type="pathway">
    <text evidence="3 14">Purine metabolism; IMP biosynthesis via de novo pathway; N(1)-(5-phospho-D-ribosyl)glycinamide from 5-phospho-alpha-D-ribose 1-diphosphate: step 2/2.</text>
</comment>
<dbReference type="SUPFAM" id="SSF56059">
    <property type="entry name" value="Glutathione synthetase ATP-binding domain-like"/>
    <property type="match status" value="1"/>
</dbReference>
<evidence type="ECO:0000313" key="18">
    <source>
        <dbReference type="Proteomes" id="UP000286997"/>
    </source>
</evidence>
<dbReference type="PROSITE" id="PS00184">
    <property type="entry name" value="GARS"/>
    <property type="match status" value="1"/>
</dbReference>
<dbReference type="FunFam" id="3.90.600.10:FF:000001">
    <property type="entry name" value="Trifunctional purine biosynthetic protein adenosine-3"/>
    <property type="match status" value="1"/>
</dbReference>
<reference evidence="17 18" key="1">
    <citation type="submission" date="2019-01" db="EMBL/GenBank/DDBJ databases">
        <authorList>
            <person name="Chen W.-M."/>
        </authorList>
    </citation>
    <scope>NUCLEOTIDE SEQUENCE [LARGE SCALE GENOMIC DNA]</scope>
    <source>
        <strain evidence="17 18">TER-1</strain>
    </source>
</reference>
<comment type="similarity">
    <text evidence="11 14">Belongs to the GARS family.</text>
</comment>
<sequence length="431" mass="44116">MPADTSLTLLLIGSGGREHALAWKLARSPLCGRLLVAPGNPGTAAHGTNVPDLAVTDHAAVVELCRREGVGLVVVGPEAPLVAGLADALREAGIPVFGPGAAAAQLEGSKAFTKELCEEFGIPTAAFARFRDLDRALAHLDGRAAPIVVKADGLAAGKGVVVAETLAEAQAAVRDMLGGGLGAAGAEVVIEEFLSGEEASFFALCDGTNAVAFGTAQDHKRVHDGDRGPNTGGMGAYSPAPVLTPALEAEVMARIIRPTLDGMRARGTPFSGVLYAGLMLTDEGPKLIEYNVRFGDPECEVLMPRLSSDLVPLLLAAAEGDLGGVAAPVWSPGTALTVVMAAPGYPGPVEKGSAIRGLDAAEATGAVVFQAGTRRDGDRLVADGGRVLAVTATGAGVREAQARAYAAVDRIDWPEGFCRRDIGWRAVAREG</sequence>
<dbReference type="Gene3D" id="3.30.1490.20">
    <property type="entry name" value="ATP-grasp fold, A domain"/>
    <property type="match status" value="1"/>
</dbReference>
<dbReference type="InterPro" id="IPR037123">
    <property type="entry name" value="PRibGlycinamide_synth_C_sf"/>
</dbReference>
<dbReference type="RefSeq" id="WP_127734127.1">
    <property type="nucleotide sequence ID" value="NZ_SACP01000055.1"/>
</dbReference>
<evidence type="ECO:0000256" key="8">
    <source>
        <dbReference type="ARBA" id="ARBA00022755"/>
    </source>
</evidence>
<evidence type="ECO:0000256" key="12">
    <source>
        <dbReference type="ARBA" id="ARBA00042242"/>
    </source>
</evidence>